<name>A0A3B0UNV8_9ZZZZ</name>
<protein>
    <submittedName>
        <fullName evidence="1">Uncharacterized protein</fullName>
    </submittedName>
</protein>
<proteinExistence type="predicted"/>
<dbReference type="EMBL" id="UOEU01000367">
    <property type="protein sequence ID" value="VAW32518.1"/>
    <property type="molecule type" value="Genomic_DNA"/>
</dbReference>
<evidence type="ECO:0000313" key="1">
    <source>
        <dbReference type="EMBL" id="VAW32518.1"/>
    </source>
</evidence>
<gene>
    <name evidence="1" type="ORF">MNBD_CHLOROFLEXI01-70</name>
</gene>
<accession>A0A3B0UNV8</accession>
<reference evidence="1" key="1">
    <citation type="submission" date="2018-06" db="EMBL/GenBank/DDBJ databases">
        <authorList>
            <person name="Zhirakovskaya E."/>
        </authorList>
    </citation>
    <scope>NUCLEOTIDE SEQUENCE</scope>
</reference>
<organism evidence="1">
    <name type="scientific">hydrothermal vent metagenome</name>
    <dbReference type="NCBI Taxonomy" id="652676"/>
    <lineage>
        <taxon>unclassified sequences</taxon>
        <taxon>metagenomes</taxon>
        <taxon>ecological metagenomes</taxon>
    </lineage>
</organism>
<dbReference type="AlphaFoldDB" id="A0A3B0UNV8"/>
<sequence>MRMDADKIQLFITIYPYQCPKISIDSFLSIFQTIVLDCHSPIPAFVGATLI</sequence>